<dbReference type="Pfam" id="PF25593">
    <property type="entry name" value="GldD_lipo"/>
    <property type="match status" value="1"/>
</dbReference>
<gene>
    <name evidence="1" type="ORF">FW778_11400</name>
</gene>
<accession>A0A5J5II54</accession>
<name>A0A5J5II54_9BACT</name>
<protein>
    <recommendedName>
        <fullName evidence="3">Gliding motility-associated lipoprotein GldD</fullName>
    </recommendedName>
</protein>
<reference evidence="1 2" key="1">
    <citation type="submission" date="2019-09" db="EMBL/GenBank/DDBJ databases">
        <title>Draft genome sequence of Ginsengibacter sp. BR5-29.</title>
        <authorList>
            <person name="Im W.-T."/>
        </authorList>
    </citation>
    <scope>NUCLEOTIDE SEQUENCE [LARGE SCALE GENOMIC DNA]</scope>
    <source>
        <strain evidence="1 2">BR5-29</strain>
    </source>
</reference>
<sequence length="208" mass="23978">MLFLLSFLFFISCNSTYTSKKQGYYKIDFPKREYVKFDKQGFPYSFEYPAYAVIEQDSDYSNQKGNDPYSINVDFPALNGKIYITYKVIGETSVYQVKNAGGGYRDSIGKNIFQNLVNDCYNLTYKNDVKANSIEDSIMHTPNNITGIFFRLSGSVATAKQFFLSDTTHNFLRGALYFDATPNEDSLRPVNDFLQEDMKHIINTLQWK</sequence>
<dbReference type="EMBL" id="VYQF01000002">
    <property type="protein sequence ID" value="KAA9039606.1"/>
    <property type="molecule type" value="Genomic_DNA"/>
</dbReference>
<dbReference type="InterPro" id="IPR019850">
    <property type="entry name" value="GldD-like"/>
</dbReference>
<evidence type="ECO:0000313" key="1">
    <source>
        <dbReference type="EMBL" id="KAA9039606.1"/>
    </source>
</evidence>
<proteinExistence type="predicted"/>
<dbReference type="AlphaFoldDB" id="A0A5J5II54"/>
<evidence type="ECO:0000313" key="2">
    <source>
        <dbReference type="Proteomes" id="UP000326903"/>
    </source>
</evidence>
<dbReference type="Proteomes" id="UP000326903">
    <property type="component" value="Unassembled WGS sequence"/>
</dbReference>
<comment type="caution">
    <text evidence="1">The sequence shown here is derived from an EMBL/GenBank/DDBJ whole genome shotgun (WGS) entry which is preliminary data.</text>
</comment>
<organism evidence="1 2">
    <name type="scientific">Ginsengibacter hankyongi</name>
    <dbReference type="NCBI Taxonomy" id="2607284"/>
    <lineage>
        <taxon>Bacteria</taxon>
        <taxon>Pseudomonadati</taxon>
        <taxon>Bacteroidota</taxon>
        <taxon>Chitinophagia</taxon>
        <taxon>Chitinophagales</taxon>
        <taxon>Chitinophagaceae</taxon>
        <taxon>Ginsengibacter</taxon>
    </lineage>
</organism>
<evidence type="ECO:0008006" key="3">
    <source>
        <dbReference type="Google" id="ProtNLM"/>
    </source>
</evidence>
<keyword evidence="2" id="KW-1185">Reference proteome</keyword>